<dbReference type="Proteomes" id="UP000583929">
    <property type="component" value="Unassembled WGS sequence"/>
</dbReference>
<gene>
    <name evidence="1" type="ORF">G4B88_003497</name>
</gene>
<evidence type="ECO:0000313" key="2">
    <source>
        <dbReference type="Proteomes" id="UP000583929"/>
    </source>
</evidence>
<accession>A0A7J6GV82</accession>
<organism evidence="1 2">
    <name type="scientific">Cannabis sativa</name>
    <name type="common">Hemp</name>
    <name type="synonym">Marijuana</name>
    <dbReference type="NCBI Taxonomy" id="3483"/>
    <lineage>
        <taxon>Eukaryota</taxon>
        <taxon>Viridiplantae</taxon>
        <taxon>Streptophyta</taxon>
        <taxon>Embryophyta</taxon>
        <taxon>Tracheophyta</taxon>
        <taxon>Spermatophyta</taxon>
        <taxon>Magnoliopsida</taxon>
        <taxon>eudicotyledons</taxon>
        <taxon>Gunneridae</taxon>
        <taxon>Pentapetalae</taxon>
        <taxon>rosids</taxon>
        <taxon>fabids</taxon>
        <taxon>Rosales</taxon>
        <taxon>Cannabaceae</taxon>
        <taxon>Cannabis</taxon>
    </lineage>
</organism>
<dbReference type="AlphaFoldDB" id="A0A7J6GV82"/>
<reference evidence="1 2" key="1">
    <citation type="journal article" date="2020" name="bioRxiv">
        <title>Sequence and annotation of 42 cannabis genomes reveals extensive copy number variation in cannabinoid synthesis and pathogen resistance genes.</title>
        <authorList>
            <person name="Mckernan K.J."/>
            <person name="Helbert Y."/>
            <person name="Kane L.T."/>
            <person name="Ebling H."/>
            <person name="Zhang L."/>
            <person name="Liu B."/>
            <person name="Eaton Z."/>
            <person name="Mclaughlin S."/>
            <person name="Kingan S."/>
            <person name="Baybayan P."/>
            <person name="Concepcion G."/>
            <person name="Jordan M."/>
            <person name="Riva A."/>
            <person name="Barbazuk W."/>
            <person name="Harkins T."/>
        </authorList>
    </citation>
    <scope>NUCLEOTIDE SEQUENCE [LARGE SCALE GENOMIC DNA]</scope>
    <source>
        <strain evidence="2">cv. Jamaican Lion 4</strain>
        <tissue evidence="1">Leaf</tissue>
    </source>
</reference>
<keyword evidence="2" id="KW-1185">Reference proteome</keyword>
<dbReference type="EMBL" id="JAATIQ010000083">
    <property type="protein sequence ID" value="KAF4386280.1"/>
    <property type="molecule type" value="Genomic_DNA"/>
</dbReference>
<evidence type="ECO:0000313" key="1">
    <source>
        <dbReference type="EMBL" id="KAF4386280.1"/>
    </source>
</evidence>
<proteinExistence type="predicted"/>
<name>A0A7J6GV82_CANSA</name>
<sequence>MRKRRSLECYRFYWIHVVDNMNRDAGVFPSGLLKWGRMYPNFWPNSSSPIDESNHSKEIGVTWVTSQLKT</sequence>
<comment type="caution">
    <text evidence="1">The sequence shown here is derived from an EMBL/GenBank/DDBJ whole genome shotgun (WGS) entry which is preliminary data.</text>
</comment>
<protein>
    <submittedName>
        <fullName evidence="1">Uncharacterized protein</fullName>
    </submittedName>
</protein>